<dbReference type="Proteomes" id="UP000823775">
    <property type="component" value="Unassembled WGS sequence"/>
</dbReference>
<evidence type="ECO:0000256" key="2">
    <source>
        <dbReference type="SAM" id="MobiDB-lite"/>
    </source>
</evidence>
<feature type="region of interest" description="Disordered" evidence="2">
    <location>
        <begin position="87"/>
        <end position="117"/>
    </location>
</feature>
<accession>A0ABS8UQH1</accession>
<proteinExistence type="predicted"/>
<keyword evidence="4" id="KW-1185">Reference proteome</keyword>
<evidence type="ECO:0000313" key="3">
    <source>
        <dbReference type="EMBL" id="MCD9560315.1"/>
    </source>
</evidence>
<keyword evidence="1" id="KW-0175">Coiled coil</keyword>
<sequence length="117" mass="13313">MEALRDLVCLHEEVVKQSFEQTEILARENQKLEIQRDKALADLEDQEDRLDLKFEFTTLSVQIYTPEQVKAGIDDIDAKILEAQELEKEEGEPLNPFPSILTPSVSVVSPDSSRKIS</sequence>
<dbReference type="EMBL" id="JACEIK010002300">
    <property type="protein sequence ID" value="MCD9560315.1"/>
    <property type="molecule type" value="Genomic_DNA"/>
</dbReference>
<reference evidence="3 4" key="1">
    <citation type="journal article" date="2021" name="BMC Genomics">
        <title>Datura genome reveals duplications of psychoactive alkaloid biosynthetic genes and high mutation rate following tissue culture.</title>
        <authorList>
            <person name="Rajewski A."/>
            <person name="Carter-House D."/>
            <person name="Stajich J."/>
            <person name="Litt A."/>
        </authorList>
    </citation>
    <scope>NUCLEOTIDE SEQUENCE [LARGE SCALE GENOMIC DNA]</scope>
    <source>
        <strain evidence="3">AR-01</strain>
    </source>
</reference>
<organism evidence="3 4">
    <name type="scientific">Datura stramonium</name>
    <name type="common">Jimsonweed</name>
    <name type="synonym">Common thornapple</name>
    <dbReference type="NCBI Taxonomy" id="4076"/>
    <lineage>
        <taxon>Eukaryota</taxon>
        <taxon>Viridiplantae</taxon>
        <taxon>Streptophyta</taxon>
        <taxon>Embryophyta</taxon>
        <taxon>Tracheophyta</taxon>
        <taxon>Spermatophyta</taxon>
        <taxon>Magnoliopsida</taxon>
        <taxon>eudicotyledons</taxon>
        <taxon>Gunneridae</taxon>
        <taxon>Pentapetalae</taxon>
        <taxon>asterids</taxon>
        <taxon>lamiids</taxon>
        <taxon>Solanales</taxon>
        <taxon>Solanaceae</taxon>
        <taxon>Solanoideae</taxon>
        <taxon>Datureae</taxon>
        <taxon>Datura</taxon>
    </lineage>
</organism>
<evidence type="ECO:0000313" key="4">
    <source>
        <dbReference type="Proteomes" id="UP000823775"/>
    </source>
</evidence>
<protein>
    <submittedName>
        <fullName evidence="3">Uncharacterized protein</fullName>
    </submittedName>
</protein>
<feature type="coiled-coil region" evidence="1">
    <location>
        <begin position="22"/>
        <end position="49"/>
    </location>
</feature>
<gene>
    <name evidence="3" type="ORF">HAX54_018930</name>
</gene>
<name>A0ABS8UQH1_DATST</name>
<evidence type="ECO:0000256" key="1">
    <source>
        <dbReference type="SAM" id="Coils"/>
    </source>
</evidence>
<comment type="caution">
    <text evidence="3">The sequence shown here is derived from an EMBL/GenBank/DDBJ whole genome shotgun (WGS) entry which is preliminary data.</text>
</comment>